<organism evidence="5 6">
    <name type="scientific">Saccharicrinis fermentans DSM 9555 = JCM 21142</name>
    <dbReference type="NCBI Taxonomy" id="869213"/>
    <lineage>
        <taxon>Bacteria</taxon>
        <taxon>Pseudomonadati</taxon>
        <taxon>Bacteroidota</taxon>
        <taxon>Bacteroidia</taxon>
        <taxon>Marinilabiliales</taxon>
        <taxon>Marinilabiliaceae</taxon>
        <taxon>Saccharicrinis</taxon>
    </lineage>
</organism>
<dbReference type="EC" id="3.2.1.23" evidence="2"/>
<keyword evidence="4" id="KW-0326">Glycosidase</keyword>
<dbReference type="GO" id="GO:0005990">
    <property type="term" value="P:lactose catabolic process"/>
    <property type="evidence" value="ECO:0007669"/>
    <property type="project" value="TreeGrafter"/>
</dbReference>
<keyword evidence="6" id="KW-1185">Reference proteome</keyword>
<protein>
    <recommendedName>
        <fullName evidence="2">beta-galactosidase</fullName>
        <ecNumber evidence="2">3.2.1.23</ecNumber>
    </recommendedName>
</protein>
<dbReference type="GO" id="GO:0009341">
    <property type="term" value="C:beta-galactosidase complex"/>
    <property type="evidence" value="ECO:0007669"/>
    <property type="project" value="TreeGrafter"/>
</dbReference>
<proteinExistence type="predicted"/>
<dbReference type="GO" id="GO:0004565">
    <property type="term" value="F:beta-galactosidase activity"/>
    <property type="evidence" value="ECO:0007669"/>
    <property type="project" value="UniProtKB-EC"/>
</dbReference>
<dbReference type="PANTHER" id="PTHR46323">
    <property type="entry name" value="BETA-GALACTOSIDASE"/>
    <property type="match status" value="1"/>
</dbReference>
<evidence type="ECO:0000313" key="6">
    <source>
        <dbReference type="Proteomes" id="UP000019402"/>
    </source>
</evidence>
<evidence type="ECO:0000256" key="3">
    <source>
        <dbReference type="ARBA" id="ARBA00022801"/>
    </source>
</evidence>
<comment type="catalytic activity">
    <reaction evidence="1">
        <text>Hydrolysis of terminal non-reducing beta-D-galactose residues in beta-D-galactosides.</text>
        <dbReference type="EC" id="3.2.1.23"/>
    </reaction>
</comment>
<reference evidence="5 6" key="1">
    <citation type="journal article" date="2014" name="Genome Announc.">
        <title>Draft Genome Sequence of Cytophaga fermentans JCM 21142T, a Facultative Anaerobe Isolated from Marine Mud.</title>
        <authorList>
            <person name="Starns D."/>
            <person name="Oshima K."/>
            <person name="Suda W."/>
            <person name="Iino T."/>
            <person name="Yuki M."/>
            <person name="Inoue J."/>
            <person name="Kitamura K."/>
            <person name="Iida T."/>
            <person name="Darby A."/>
            <person name="Hattori M."/>
            <person name="Ohkuma M."/>
        </authorList>
    </citation>
    <scope>NUCLEOTIDE SEQUENCE [LARGE SCALE GENOMIC DNA]</scope>
    <source>
        <strain evidence="5 6">JCM 21142</strain>
    </source>
</reference>
<dbReference type="Proteomes" id="UP000019402">
    <property type="component" value="Unassembled WGS sequence"/>
</dbReference>
<evidence type="ECO:0000313" key="5">
    <source>
        <dbReference type="EMBL" id="GAF05907.1"/>
    </source>
</evidence>
<dbReference type="Gene3D" id="2.60.120.260">
    <property type="entry name" value="Galactose-binding domain-like"/>
    <property type="match status" value="1"/>
</dbReference>
<dbReference type="InterPro" id="IPR050347">
    <property type="entry name" value="Bact_Beta-galactosidase"/>
</dbReference>
<dbReference type="PANTHER" id="PTHR46323:SF2">
    <property type="entry name" value="BETA-GALACTOSIDASE"/>
    <property type="match status" value="1"/>
</dbReference>
<evidence type="ECO:0000256" key="1">
    <source>
        <dbReference type="ARBA" id="ARBA00001412"/>
    </source>
</evidence>
<dbReference type="eggNOG" id="COG3250">
    <property type="taxonomic scope" value="Bacteria"/>
</dbReference>
<dbReference type="AlphaFoldDB" id="W7YBT7"/>
<dbReference type="SUPFAM" id="SSF49785">
    <property type="entry name" value="Galactose-binding domain-like"/>
    <property type="match status" value="1"/>
</dbReference>
<name>W7YBT7_9BACT</name>
<dbReference type="InterPro" id="IPR008979">
    <property type="entry name" value="Galactose-bd-like_sf"/>
</dbReference>
<dbReference type="EMBL" id="BAMD01000153">
    <property type="protein sequence ID" value="GAF05907.1"/>
    <property type="molecule type" value="Genomic_DNA"/>
</dbReference>
<accession>W7YBT7</accession>
<keyword evidence="3" id="KW-0378">Hydrolase</keyword>
<comment type="caution">
    <text evidence="5">The sequence shown here is derived from an EMBL/GenBank/DDBJ whole genome shotgun (WGS) entry which is preliminary data.</text>
</comment>
<gene>
    <name evidence="5" type="ORF">JCM21142_124666</name>
</gene>
<evidence type="ECO:0000256" key="2">
    <source>
        <dbReference type="ARBA" id="ARBA00012756"/>
    </source>
</evidence>
<sequence>MIHLFRTLTTLVVLCITIHMTGQDWKNINILQKNRLDASSIIIPASTVSEATKADAVSSSYYKLLNGQWSFKYSEGPQSRPIDFYKTDYDVQNWDLINVPATGNYKDMACPCTSITPLTSLPTRDLLLRFLILFRQKKTR</sequence>
<evidence type="ECO:0000256" key="4">
    <source>
        <dbReference type="ARBA" id="ARBA00023295"/>
    </source>
</evidence>